<name>A0A3N4IW83_9PEZI</name>
<organism evidence="2 3">
    <name type="scientific">Choiromyces venosus 120613-1</name>
    <dbReference type="NCBI Taxonomy" id="1336337"/>
    <lineage>
        <taxon>Eukaryota</taxon>
        <taxon>Fungi</taxon>
        <taxon>Dikarya</taxon>
        <taxon>Ascomycota</taxon>
        <taxon>Pezizomycotina</taxon>
        <taxon>Pezizomycetes</taxon>
        <taxon>Pezizales</taxon>
        <taxon>Tuberaceae</taxon>
        <taxon>Choiromyces</taxon>
    </lineage>
</organism>
<keyword evidence="3" id="KW-1185">Reference proteome</keyword>
<keyword evidence="1" id="KW-1133">Transmembrane helix</keyword>
<evidence type="ECO:0000313" key="2">
    <source>
        <dbReference type="EMBL" id="RPA90463.1"/>
    </source>
</evidence>
<feature type="non-terminal residue" evidence="2">
    <location>
        <position position="63"/>
    </location>
</feature>
<protein>
    <submittedName>
        <fullName evidence="2">Uncharacterized protein</fullName>
    </submittedName>
</protein>
<evidence type="ECO:0000313" key="3">
    <source>
        <dbReference type="Proteomes" id="UP000276215"/>
    </source>
</evidence>
<accession>A0A3N4IW83</accession>
<keyword evidence="1" id="KW-0472">Membrane</keyword>
<evidence type="ECO:0000256" key="1">
    <source>
        <dbReference type="SAM" id="Phobius"/>
    </source>
</evidence>
<reference evidence="2 3" key="1">
    <citation type="journal article" date="2018" name="Nat. Ecol. Evol.">
        <title>Pezizomycetes genomes reveal the molecular basis of ectomycorrhizal truffle lifestyle.</title>
        <authorList>
            <person name="Murat C."/>
            <person name="Payen T."/>
            <person name="Noel B."/>
            <person name="Kuo A."/>
            <person name="Morin E."/>
            <person name="Chen J."/>
            <person name="Kohler A."/>
            <person name="Krizsan K."/>
            <person name="Balestrini R."/>
            <person name="Da Silva C."/>
            <person name="Montanini B."/>
            <person name="Hainaut M."/>
            <person name="Levati E."/>
            <person name="Barry K.W."/>
            <person name="Belfiori B."/>
            <person name="Cichocki N."/>
            <person name="Clum A."/>
            <person name="Dockter R.B."/>
            <person name="Fauchery L."/>
            <person name="Guy J."/>
            <person name="Iotti M."/>
            <person name="Le Tacon F."/>
            <person name="Lindquist E.A."/>
            <person name="Lipzen A."/>
            <person name="Malagnac F."/>
            <person name="Mello A."/>
            <person name="Molinier V."/>
            <person name="Miyauchi S."/>
            <person name="Poulain J."/>
            <person name="Riccioni C."/>
            <person name="Rubini A."/>
            <person name="Sitrit Y."/>
            <person name="Splivallo R."/>
            <person name="Traeger S."/>
            <person name="Wang M."/>
            <person name="Zifcakova L."/>
            <person name="Wipf D."/>
            <person name="Zambonelli A."/>
            <person name="Paolocci F."/>
            <person name="Nowrousian M."/>
            <person name="Ottonello S."/>
            <person name="Baldrian P."/>
            <person name="Spatafora J.W."/>
            <person name="Henrissat B."/>
            <person name="Nagy L.G."/>
            <person name="Aury J.M."/>
            <person name="Wincker P."/>
            <person name="Grigoriev I.V."/>
            <person name="Bonfante P."/>
            <person name="Martin F.M."/>
        </authorList>
    </citation>
    <scope>NUCLEOTIDE SEQUENCE [LARGE SCALE GENOMIC DNA]</scope>
    <source>
        <strain evidence="2 3">120613-1</strain>
    </source>
</reference>
<feature type="transmembrane region" description="Helical" evidence="1">
    <location>
        <begin position="20"/>
        <end position="44"/>
    </location>
</feature>
<keyword evidence="1" id="KW-0812">Transmembrane</keyword>
<dbReference type="AlphaFoldDB" id="A0A3N4IW83"/>
<dbReference type="Proteomes" id="UP000276215">
    <property type="component" value="Unassembled WGS sequence"/>
</dbReference>
<dbReference type="EMBL" id="ML120525">
    <property type="protein sequence ID" value="RPA90463.1"/>
    <property type="molecule type" value="Genomic_DNA"/>
</dbReference>
<gene>
    <name evidence="2" type="ORF">L873DRAFT_1821055</name>
</gene>
<sequence length="63" mass="7074">MSSFNHLSIVLGSASLSNFIVKYLLISSVVGLTDLTWVVGKYFLTLLRIKDRPVRNMQTLDDS</sequence>
<proteinExistence type="predicted"/>